<evidence type="ECO:0000256" key="1">
    <source>
        <dbReference type="SAM" id="MobiDB-lite"/>
    </source>
</evidence>
<keyword evidence="3" id="KW-1185">Reference proteome</keyword>
<evidence type="ECO:0000313" key="2">
    <source>
        <dbReference type="EMBL" id="MEU2267167.1"/>
    </source>
</evidence>
<dbReference type="RefSeq" id="WP_359788048.1">
    <property type="nucleotide sequence ID" value="NZ_JBEYBN010000013.1"/>
</dbReference>
<dbReference type="Proteomes" id="UP001550603">
    <property type="component" value="Unassembled WGS sequence"/>
</dbReference>
<feature type="region of interest" description="Disordered" evidence="1">
    <location>
        <begin position="1"/>
        <end position="25"/>
    </location>
</feature>
<comment type="caution">
    <text evidence="2">The sequence shown here is derived from an EMBL/GenBank/DDBJ whole genome shotgun (WGS) entry which is preliminary data.</text>
</comment>
<organism evidence="2 3">
    <name type="scientific">Streptomyces olindensis</name>
    <dbReference type="NCBI Taxonomy" id="358823"/>
    <lineage>
        <taxon>Bacteria</taxon>
        <taxon>Bacillati</taxon>
        <taxon>Actinomycetota</taxon>
        <taxon>Actinomycetes</taxon>
        <taxon>Kitasatosporales</taxon>
        <taxon>Streptomycetaceae</taxon>
        <taxon>Streptomyces</taxon>
    </lineage>
</organism>
<accession>A0ABV2XT46</accession>
<proteinExistence type="predicted"/>
<name>A0ABV2XT46_9ACTN</name>
<sequence>MSIIPEGQSELRRMPADGTGKTGFYQPGGVMQQLAEGREENILRSTRRDVERAMALLMNPKATKAQLIRSLYTMCFWANQAAEVAECRGERLTAMSDDDTEELTAD</sequence>
<evidence type="ECO:0000313" key="3">
    <source>
        <dbReference type="Proteomes" id="UP001550603"/>
    </source>
</evidence>
<gene>
    <name evidence="2" type="ORF">ABZ568_12250</name>
</gene>
<protein>
    <submittedName>
        <fullName evidence="2">Uncharacterized protein</fullName>
    </submittedName>
</protein>
<dbReference type="EMBL" id="JBEYBN010000013">
    <property type="protein sequence ID" value="MEU2267167.1"/>
    <property type="molecule type" value="Genomic_DNA"/>
</dbReference>
<reference evidence="2 3" key="1">
    <citation type="submission" date="2024-06" db="EMBL/GenBank/DDBJ databases">
        <title>The Natural Products Discovery Center: Release of the First 8490 Sequenced Strains for Exploring Actinobacteria Biosynthetic Diversity.</title>
        <authorList>
            <person name="Kalkreuter E."/>
            <person name="Kautsar S.A."/>
            <person name="Yang D."/>
            <person name="Bader C.D."/>
            <person name="Teijaro C.N."/>
            <person name="Fluegel L."/>
            <person name="Davis C.M."/>
            <person name="Simpson J.R."/>
            <person name="Lauterbach L."/>
            <person name="Steele A.D."/>
            <person name="Gui C."/>
            <person name="Meng S."/>
            <person name="Li G."/>
            <person name="Viehrig K."/>
            <person name="Ye F."/>
            <person name="Su P."/>
            <person name="Kiefer A.F."/>
            <person name="Nichols A."/>
            <person name="Cepeda A.J."/>
            <person name="Yan W."/>
            <person name="Fan B."/>
            <person name="Jiang Y."/>
            <person name="Adhikari A."/>
            <person name="Zheng C.-J."/>
            <person name="Schuster L."/>
            <person name="Cowan T.M."/>
            <person name="Smanski M.J."/>
            <person name="Chevrette M.G."/>
            <person name="De Carvalho L.P.S."/>
            <person name="Shen B."/>
        </authorList>
    </citation>
    <scope>NUCLEOTIDE SEQUENCE [LARGE SCALE GENOMIC DNA]</scope>
    <source>
        <strain evidence="2 3">NPDC019583</strain>
    </source>
</reference>